<dbReference type="InterPro" id="IPR035252">
    <property type="entry name" value="Gp44"/>
</dbReference>
<proteinExistence type="predicted"/>
<evidence type="ECO:0000313" key="1">
    <source>
        <dbReference type="EMBL" id="XCH44265.1"/>
    </source>
</evidence>
<gene>
    <name evidence="1" type="primary">45</name>
    <name evidence="1" type="ORF">SEA_BABYBACK_45</name>
</gene>
<organism evidence="1">
    <name type="scientific">Mycobacterium phage BabyBack</name>
    <dbReference type="NCBI Taxonomy" id="3158877"/>
    <lineage>
        <taxon>Viruses</taxon>
        <taxon>Duplodnaviria</taxon>
        <taxon>Heunggongvirae</taxon>
        <taxon>Uroviricota</taxon>
        <taxon>Caudoviricetes</taxon>
    </lineage>
</organism>
<dbReference type="Pfam" id="PF17510">
    <property type="entry name" value="GP44"/>
    <property type="match status" value="1"/>
</dbReference>
<dbReference type="EMBL" id="PP758916">
    <property type="protein sequence ID" value="XCH44265.1"/>
    <property type="molecule type" value="Genomic_DNA"/>
</dbReference>
<name>A0AAU8GRC3_9CAUD</name>
<accession>A0AAU8GRC3</accession>
<reference evidence="1" key="1">
    <citation type="submission" date="2024-05" db="EMBL/GenBank/DDBJ databases">
        <authorList>
            <person name="Angeles D.G."/>
            <person name="Arvik A.J."/>
            <person name="Ashton K.E."/>
            <person name="Baker A.G."/>
            <person name="Benitez E."/>
            <person name="Boateng E.S."/>
            <person name="Bopp L.A."/>
            <person name="Canales M.Y."/>
            <person name="Cho C.S."/>
            <person name="Denby A.C."/>
            <person name="Ferrell L.E."/>
            <person name="Gates K.A."/>
            <person name="Goitom S."/>
            <person name="Griffith A.H."/>
            <person name="Hassan A.M."/>
            <person name="James S.C."/>
            <person name="Javed S.A."/>
            <person name="Jordan A.B."/>
            <person name="Kershner D.C."/>
            <person name="Kudva A.P."/>
            <person name="Liu S."/>
            <person name="Loosemore S.B."/>
            <person name="Lyle H.E."/>
            <person name="Mahmud R."/>
            <person name="Martey A."/>
            <person name="Martin B.S."/>
            <person name="Martin C.E."/>
            <person name="Martin G.J."/>
            <person name="McClellan E."/>
            <person name="Paladino M.R."/>
            <person name="Papa A.R."/>
            <person name="Perez K."/>
            <person name="Rhodes B.E."/>
            <person name="Riddervold E.J."/>
            <person name="Roudabush H."/>
            <person name="Ruiz I.A."/>
            <person name="Russell E.L."/>
            <person name="Sams C.E."/>
            <person name="Shin S."/>
            <person name="Smith G.L."/>
            <person name="Snowman J.L."/>
            <person name="Timberlake T."/>
            <person name="Tucker Z.R."/>
            <person name="Vashistha N."/>
            <person name="Voshell S.M."/>
            <person name="Vuppala S."/>
            <person name="Wallace A.L."/>
            <person name="Ko C."/>
            <person name="Russell D.A."/>
            <person name="Jacobs-Sera D."/>
            <person name="Hatfull G.F."/>
        </authorList>
    </citation>
    <scope>NUCLEOTIDE SEQUENCE</scope>
</reference>
<protein>
    <submittedName>
        <fullName evidence="1">Uncharacterized protein</fullName>
    </submittedName>
</protein>
<sequence length="110" mass="12472">MSDRFEAIVVEPRDPSLPLDVQGVNLRRRAIEAMQEIGTVDENSVRYKDSTDTATVSLANETLSLWQRNLFAALFYADGKATKEMDSVTVSEEDRRRFTSVRVNRDPYAA</sequence>